<name>A0A430FM66_9BIFI</name>
<evidence type="ECO:0000313" key="15">
    <source>
        <dbReference type="Proteomes" id="UP000287533"/>
    </source>
</evidence>
<evidence type="ECO:0000256" key="8">
    <source>
        <dbReference type="ARBA" id="ARBA00022679"/>
    </source>
</evidence>
<comment type="caution">
    <text evidence="14">The sequence shown here is derived from an EMBL/GenBank/DDBJ whole genome shotgun (WGS) entry which is preliminary data.</text>
</comment>
<dbReference type="GO" id="GO:0070042">
    <property type="term" value="F:rRNA (uridine-N3-)-methyltransferase activity"/>
    <property type="evidence" value="ECO:0007669"/>
    <property type="project" value="TreeGrafter"/>
</dbReference>
<evidence type="ECO:0000256" key="9">
    <source>
        <dbReference type="ARBA" id="ARBA00022691"/>
    </source>
</evidence>
<evidence type="ECO:0000256" key="11">
    <source>
        <dbReference type="ARBA" id="ARBA00047944"/>
    </source>
</evidence>
<dbReference type="PIRSF" id="PIRSF015601">
    <property type="entry name" value="MTase_slr0722"/>
    <property type="match status" value="1"/>
</dbReference>
<evidence type="ECO:0000256" key="3">
    <source>
        <dbReference type="ARBA" id="ARBA00012328"/>
    </source>
</evidence>
<comment type="function">
    <text evidence="10 12">Specifically methylates the N3 position of the uracil ring of uridine 1498 (m3U1498) in 16S rRNA. Acts on the fully assembled 30S ribosomal subunit.</text>
</comment>
<feature type="domain" description="Ribosomal RNA small subunit methyltransferase E methyltransferase" evidence="13">
    <location>
        <begin position="109"/>
        <end position="284"/>
    </location>
</feature>
<dbReference type="PANTHER" id="PTHR30027:SF3">
    <property type="entry name" value="16S RRNA (URACIL(1498)-N(3))-METHYLTRANSFERASE"/>
    <property type="match status" value="1"/>
</dbReference>
<comment type="subcellular location">
    <subcellularLocation>
        <location evidence="1 12">Cytoplasm</location>
    </subcellularLocation>
</comment>
<evidence type="ECO:0000256" key="10">
    <source>
        <dbReference type="ARBA" id="ARBA00025699"/>
    </source>
</evidence>
<dbReference type="PANTHER" id="PTHR30027">
    <property type="entry name" value="RIBOSOMAL RNA SMALL SUBUNIT METHYLTRANSFERASE E"/>
    <property type="match status" value="1"/>
</dbReference>
<evidence type="ECO:0000256" key="2">
    <source>
        <dbReference type="ARBA" id="ARBA00005528"/>
    </source>
</evidence>
<reference evidence="14 15" key="1">
    <citation type="submission" date="2018-09" db="EMBL/GenBank/DDBJ databases">
        <title>Characterization of the phylogenetic diversity of five novel species belonging to the genus Bifidobacterium.</title>
        <authorList>
            <person name="Lugli G.A."/>
            <person name="Duranti S."/>
            <person name="Milani C."/>
        </authorList>
    </citation>
    <scope>NUCLEOTIDE SEQUENCE [LARGE SCALE GENOMIC DNA]</scope>
    <source>
        <strain evidence="14 15">2034B</strain>
    </source>
</reference>
<dbReference type="NCBIfam" id="NF008693">
    <property type="entry name" value="PRK11713.2-3"/>
    <property type="match status" value="1"/>
</dbReference>
<evidence type="ECO:0000256" key="12">
    <source>
        <dbReference type="PIRNR" id="PIRNR015601"/>
    </source>
</evidence>
<dbReference type="Gene3D" id="3.40.1280.10">
    <property type="match status" value="1"/>
</dbReference>
<evidence type="ECO:0000256" key="4">
    <source>
        <dbReference type="ARBA" id="ARBA00013673"/>
    </source>
</evidence>
<keyword evidence="15" id="KW-1185">Reference proteome</keyword>
<dbReference type="Pfam" id="PF04452">
    <property type="entry name" value="Methyltrans_RNA"/>
    <property type="match status" value="1"/>
</dbReference>
<organism evidence="14 15">
    <name type="scientific">Bifidobacterium goeldii</name>
    <dbReference type="NCBI Taxonomy" id="2306975"/>
    <lineage>
        <taxon>Bacteria</taxon>
        <taxon>Bacillati</taxon>
        <taxon>Actinomycetota</taxon>
        <taxon>Actinomycetes</taxon>
        <taxon>Bifidobacteriales</taxon>
        <taxon>Bifidobacteriaceae</taxon>
        <taxon>Bifidobacterium</taxon>
    </lineage>
</organism>
<evidence type="ECO:0000256" key="5">
    <source>
        <dbReference type="ARBA" id="ARBA00022490"/>
    </source>
</evidence>
<dbReference type="CDD" id="cd18084">
    <property type="entry name" value="RsmE-like"/>
    <property type="match status" value="1"/>
</dbReference>
<dbReference type="InterPro" id="IPR015947">
    <property type="entry name" value="PUA-like_sf"/>
</dbReference>
<gene>
    <name evidence="14" type="ORF">D2E25_0223</name>
</gene>
<dbReference type="InterPro" id="IPR006700">
    <property type="entry name" value="RsmE"/>
</dbReference>
<dbReference type="InterPro" id="IPR029026">
    <property type="entry name" value="tRNA_m1G_MTases_N"/>
</dbReference>
<keyword evidence="9 12" id="KW-0949">S-adenosyl-L-methionine</keyword>
<dbReference type="GO" id="GO:0005737">
    <property type="term" value="C:cytoplasm"/>
    <property type="evidence" value="ECO:0007669"/>
    <property type="project" value="UniProtKB-SubCell"/>
</dbReference>
<keyword evidence="8 12" id="KW-0808">Transferase</keyword>
<dbReference type="EC" id="2.1.1.193" evidence="3 12"/>
<keyword evidence="7 12" id="KW-0489">Methyltransferase</keyword>
<keyword evidence="5 12" id="KW-0963">Cytoplasm</keyword>
<protein>
    <recommendedName>
        <fullName evidence="4 12">Ribosomal RNA small subunit methyltransferase E</fullName>
        <ecNumber evidence="3 12">2.1.1.193</ecNumber>
    </recommendedName>
</protein>
<dbReference type="SUPFAM" id="SSF75217">
    <property type="entry name" value="alpha/beta knot"/>
    <property type="match status" value="1"/>
</dbReference>
<proteinExistence type="inferred from homology"/>
<dbReference type="GO" id="GO:0070475">
    <property type="term" value="P:rRNA base methylation"/>
    <property type="evidence" value="ECO:0007669"/>
    <property type="project" value="TreeGrafter"/>
</dbReference>
<sequence length="292" mass="31767">MPNRIVSSACRGCGLRFCTVCLCSLVPMTEPLFLLDPSHDDVPVNSDELNTGWTITLPDAVRRHAIQAMRLTDGDALQLSDGQGLCIHAVLTDARNGMVRVERVGRQPQPVTRLTLIQALAKTGHDEQAIDMATQIGVDTVIPWQANRSIAKWKAGRTDRKWNQVLQAATEQSRRVWTPTLGECVSSKQITAICRRACVHGDLVIVLHQDANATWQTIEDRIAQLAERCLEDGKPRDISVVVGPEGGISEEEVAEFTQAGAYSVVLGSNILRASTAGPVALSLLSRSLGRFA</sequence>
<dbReference type="InterPro" id="IPR029028">
    <property type="entry name" value="Alpha/beta_knot_MTases"/>
</dbReference>
<evidence type="ECO:0000313" key="14">
    <source>
        <dbReference type="EMBL" id="RSX53917.1"/>
    </source>
</evidence>
<dbReference type="AlphaFoldDB" id="A0A430FM66"/>
<dbReference type="Proteomes" id="UP000287533">
    <property type="component" value="Unassembled WGS sequence"/>
</dbReference>
<keyword evidence="6 12" id="KW-0698">rRNA processing</keyword>
<evidence type="ECO:0000256" key="7">
    <source>
        <dbReference type="ARBA" id="ARBA00022603"/>
    </source>
</evidence>
<dbReference type="EMBL" id="QXGL01000001">
    <property type="protein sequence ID" value="RSX53917.1"/>
    <property type="molecule type" value="Genomic_DNA"/>
</dbReference>
<evidence type="ECO:0000256" key="1">
    <source>
        <dbReference type="ARBA" id="ARBA00004496"/>
    </source>
</evidence>
<accession>A0A430FM66</accession>
<dbReference type="InterPro" id="IPR046886">
    <property type="entry name" value="RsmE_MTase_dom"/>
</dbReference>
<dbReference type="SUPFAM" id="SSF88697">
    <property type="entry name" value="PUA domain-like"/>
    <property type="match status" value="1"/>
</dbReference>
<comment type="catalytic activity">
    <reaction evidence="11 12">
        <text>uridine(1498) in 16S rRNA + S-adenosyl-L-methionine = N(3)-methyluridine(1498) in 16S rRNA + S-adenosyl-L-homocysteine + H(+)</text>
        <dbReference type="Rhea" id="RHEA:42920"/>
        <dbReference type="Rhea" id="RHEA-COMP:10283"/>
        <dbReference type="Rhea" id="RHEA-COMP:10284"/>
        <dbReference type="ChEBI" id="CHEBI:15378"/>
        <dbReference type="ChEBI" id="CHEBI:57856"/>
        <dbReference type="ChEBI" id="CHEBI:59789"/>
        <dbReference type="ChEBI" id="CHEBI:65315"/>
        <dbReference type="ChEBI" id="CHEBI:74502"/>
        <dbReference type="EC" id="2.1.1.193"/>
    </reaction>
</comment>
<dbReference type="NCBIfam" id="TIGR00046">
    <property type="entry name" value="RsmE family RNA methyltransferase"/>
    <property type="match status" value="1"/>
</dbReference>
<evidence type="ECO:0000256" key="6">
    <source>
        <dbReference type="ARBA" id="ARBA00022552"/>
    </source>
</evidence>
<comment type="similarity">
    <text evidence="2 12">Belongs to the RNA methyltransferase RsmE family.</text>
</comment>
<evidence type="ECO:0000259" key="13">
    <source>
        <dbReference type="Pfam" id="PF04452"/>
    </source>
</evidence>